<evidence type="ECO:0000259" key="2">
    <source>
        <dbReference type="Pfam" id="PF25231"/>
    </source>
</evidence>
<name>A0A9Q4C1K3_9EURY</name>
<accession>A0A9Q4C1K3</accession>
<feature type="transmembrane region" description="Helical" evidence="1">
    <location>
        <begin position="204"/>
        <end position="229"/>
    </location>
</feature>
<feature type="transmembrane region" description="Helical" evidence="1">
    <location>
        <begin position="153"/>
        <end position="176"/>
    </location>
</feature>
<dbReference type="Proteomes" id="UP001149411">
    <property type="component" value="Unassembled WGS sequence"/>
</dbReference>
<feature type="domain" description="DUF7847" evidence="2">
    <location>
        <begin position="8"/>
        <end position="259"/>
    </location>
</feature>
<reference evidence="3" key="1">
    <citation type="submission" date="2022-09" db="EMBL/GenBank/DDBJ databases">
        <title>Haloadaptaus new haloarchaeum isolated from saline soil.</title>
        <authorList>
            <person name="Duran-Viseras A."/>
            <person name="Sanchez-Porro C."/>
            <person name="Ventosa A."/>
        </authorList>
    </citation>
    <scope>NUCLEOTIDE SEQUENCE</scope>
    <source>
        <strain evidence="3">F3-133</strain>
    </source>
</reference>
<feature type="transmembrane region" description="Helical" evidence="1">
    <location>
        <begin position="21"/>
        <end position="39"/>
    </location>
</feature>
<keyword evidence="1" id="KW-0472">Membrane</keyword>
<dbReference type="EMBL" id="RKLV01000002">
    <property type="protein sequence ID" value="MCX2818247.1"/>
    <property type="molecule type" value="Genomic_DNA"/>
</dbReference>
<keyword evidence="1" id="KW-0812">Transmembrane</keyword>
<keyword evidence="1" id="KW-1133">Transmembrane helix</keyword>
<feature type="transmembrane region" description="Helical" evidence="1">
    <location>
        <begin position="118"/>
        <end position="141"/>
    </location>
</feature>
<dbReference type="Pfam" id="PF25231">
    <property type="entry name" value="DUF7847"/>
    <property type="match status" value="1"/>
</dbReference>
<dbReference type="AlphaFoldDB" id="A0A9Q4C1K3"/>
<sequence length="270" mass="28832">MSVETRGTLKETIEKLVSKNGAVFFAMFSFSSLLFFIAVESRAAATTATGPLDDILPTPFIEPGALAFPMPRMYAVLLALVALFIGSYFAVIATRVFVNRTAGIPNDAYAENIGKVTVNMFLGTLAFAPLFIGGLFLPALAYVSVYGFGMSPLLVVALALGVLPGAFVAVSFAFYVPYTTVKSEDFIEAYSLSWGMSSGNRLSLCGFFLVFLVFFVVAAAVGLGAYVFLWGFSTLVAQLMLAFGASAALVFTLSLVATVYRRHHGVEETA</sequence>
<gene>
    <name evidence="3" type="ORF">EGH25_02630</name>
</gene>
<keyword evidence="4" id="KW-1185">Reference proteome</keyword>
<evidence type="ECO:0000256" key="1">
    <source>
        <dbReference type="SAM" id="Phobius"/>
    </source>
</evidence>
<feature type="transmembrane region" description="Helical" evidence="1">
    <location>
        <begin position="235"/>
        <end position="260"/>
    </location>
</feature>
<evidence type="ECO:0000313" key="4">
    <source>
        <dbReference type="Proteomes" id="UP001149411"/>
    </source>
</evidence>
<evidence type="ECO:0000313" key="3">
    <source>
        <dbReference type="EMBL" id="MCX2818247.1"/>
    </source>
</evidence>
<organism evidence="3 4">
    <name type="scientific">Halorutilus salinus</name>
    <dbReference type="NCBI Taxonomy" id="2487751"/>
    <lineage>
        <taxon>Archaea</taxon>
        <taxon>Methanobacteriati</taxon>
        <taxon>Methanobacteriota</taxon>
        <taxon>Stenosarchaea group</taxon>
        <taxon>Halobacteria</taxon>
        <taxon>Halorutilales</taxon>
        <taxon>Halorutilaceae</taxon>
        <taxon>Halorutilus</taxon>
    </lineage>
</organism>
<feature type="transmembrane region" description="Helical" evidence="1">
    <location>
        <begin position="73"/>
        <end position="98"/>
    </location>
</feature>
<dbReference type="InterPro" id="IPR057169">
    <property type="entry name" value="DUF7847"/>
</dbReference>
<protein>
    <recommendedName>
        <fullName evidence="2">DUF7847 domain-containing protein</fullName>
    </recommendedName>
</protein>
<comment type="caution">
    <text evidence="3">The sequence shown here is derived from an EMBL/GenBank/DDBJ whole genome shotgun (WGS) entry which is preliminary data.</text>
</comment>
<dbReference type="RefSeq" id="WP_266085979.1">
    <property type="nucleotide sequence ID" value="NZ_RKLV01000002.1"/>
</dbReference>
<proteinExistence type="predicted"/>